<dbReference type="Proteomes" id="UP000004995">
    <property type="component" value="Unassembled WGS sequence"/>
</dbReference>
<reference evidence="3" key="1">
    <citation type="journal article" date="2012" name="Nat. Biotechnol.">
        <title>Reference genome sequence of the model plant Setaria.</title>
        <authorList>
            <person name="Bennetzen J.L."/>
            <person name="Schmutz J."/>
            <person name="Wang H."/>
            <person name="Percifield R."/>
            <person name="Hawkins J."/>
            <person name="Pontaroli A.C."/>
            <person name="Estep M."/>
            <person name="Feng L."/>
            <person name="Vaughn J.N."/>
            <person name="Grimwood J."/>
            <person name="Jenkins J."/>
            <person name="Barry K."/>
            <person name="Lindquist E."/>
            <person name="Hellsten U."/>
            <person name="Deshpande S."/>
            <person name="Wang X."/>
            <person name="Wu X."/>
            <person name="Mitros T."/>
            <person name="Triplett J."/>
            <person name="Yang X."/>
            <person name="Ye C.Y."/>
            <person name="Mauro-Herrera M."/>
            <person name="Wang L."/>
            <person name="Li P."/>
            <person name="Sharma M."/>
            <person name="Sharma R."/>
            <person name="Ronald P.C."/>
            <person name="Panaud O."/>
            <person name="Kellogg E.A."/>
            <person name="Brutnell T.P."/>
            <person name="Doust A.N."/>
            <person name="Tuskan G.A."/>
            <person name="Rokhsar D."/>
            <person name="Devos K.M."/>
        </authorList>
    </citation>
    <scope>NUCLEOTIDE SEQUENCE [LARGE SCALE GENOMIC DNA]</scope>
    <source>
        <strain evidence="3">cv. Yugu1</strain>
    </source>
</reference>
<sequence length="77" mass="8999">MIVQTESIRYLFWLLLTANCSYAVHLVVFVDPVSVFPMWRSVPLPEINERALAMEIPFMLLTVDERMFGAAQQLEYF</sequence>
<evidence type="ECO:0000256" key="1">
    <source>
        <dbReference type="SAM" id="Phobius"/>
    </source>
</evidence>
<keyword evidence="1" id="KW-1133">Transmembrane helix</keyword>
<dbReference type="InParanoid" id="K3ZG62"/>
<evidence type="ECO:0000313" key="2">
    <source>
        <dbReference type="EnsemblPlants" id="KQL15923"/>
    </source>
</evidence>
<keyword evidence="3" id="KW-1185">Reference proteome</keyword>
<dbReference type="HOGENOM" id="CLU_2642732_0_0_1"/>
<proteinExistence type="predicted"/>
<name>K3ZG62_SETIT</name>
<dbReference type="EMBL" id="AGNK02001806">
    <property type="status" value="NOT_ANNOTATED_CDS"/>
    <property type="molecule type" value="Genomic_DNA"/>
</dbReference>
<keyword evidence="1" id="KW-0472">Membrane</keyword>
<organism evidence="2 3">
    <name type="scientific">Setaria italica</name>
    <name type="common">Foxtail millet</name>
    <name type="synonym">Panicum italicum</name>
    <dbReference type="NCBI Taxonomy" id="4555"/>
    <lineage>
        <taxon>Eukaryota</taxon>
        <taxon>Viridiplantae</taxon>
        <taxon>Streptophyta</taxon>
        <taxon>Embryophyta</taxon>
        <taxon>Tracheophyta</taxon>
        <taxon>Spermatophyta</taxon>
        <taxon>Magnoliopsida</taxon>
        <taxon>Liliopsida</taxon>
        <taxon>Poales</taxon>
        <taxon>Poaceae</taxon>
        <taxon>PACMAD clade</taxon>
        <taxon>Panicoideae</taxon>
        <taxon>Panicodae</taxon>
        <taxon>Paniceae</taxon>
        <taxon>Cenchrinae</taxon>
        <taxon>Setaria</taxon>
    </lineage>
</organism>
<dbReference type="AlphaFoldDB" id="K3ZG62"/>
<protein>
    <submittedName>
        <fullName evidence="2">Uncharacterized protein</fullName>
    </submittedName>
</protein>
<dbReference type="EnsemblPlants" id="KQL15923">
    <property type="protein sequence ID" value="KQL15923"/>
    <property type="gene ID" value="SETIT_025564mg"/>
</dbReference>
<keyword evidence="1" id="KW-0812">Transmembrane</keyword>
<feature type="transmembrane region" description="Helical" evidence="1">
    <location>
        <begin position="12"/>
        <end position="30"/>
    </location>
</feature>
<reference evidence="2" key="2">
    <citation type="submission" date="2018-08" db="UniProtKB">
        <authorList>
            <consortium name="EnsemblPlants"/>
        </authorList>
    </citation>
    <scope>IDENTIFICATION</scope>
    <source>
        <strain evidence="2">Yugu1</strain>
    </source>
</reference>
<accession>K3ZG62</accession>
<evidence type="ECO:0000313" key="3">
    <source>
        <dbReference type="Proteomes" id="UP000004995"/>
    </source>
</evidence>
<dbReference type="Gramene" id="KQL15923">
    <property type="protein sequence ID" value="KQL15923"/>
    <property type="gene ID" value="SETIT_025564mg"/>
</dbReference>